<feature type="transmembrane region" description="Helical" evidence="1">
    <location>
        <begin position="44"/>
        <end position="64"/>
    </location>
</feature>
<keyword evidence="1" id="KW-0812">Transmembrane</keyword>
<name>A0ABN7NIX1_TIMPD</name>
<gene>
    <name evidence="2" type="ORF">TPAB3V08_LOCUS62</name>
</gene>
<comment type="caution">
    <text evidence="2">The sequence shown here is derived from an EMBL/GenBank/DDBJ whole genome shotgun (WGS) entry which is preliminary data.</text>
</comment>
<evidence type="ECO:0000313" key="2">
    <source>
        <dbReference type="EMBL" id="CAG2052961.1"/>
    </source>
</evidence>
<keyword evidence="1" id="KW-0472">Membrane</keyword>
<proteinExistence type="predicted"/>
<keyword evidence="1" id="KW-1133">Transmembrane helix</keyword>
<accession>A0ABN7NIX1</accession>
<sequence>MYDTPSPVGKRHNISEDIVVFIESCSEFNEQAIYPWEENCMLEMMIIMGVIGLVILAIIVGSTTRRHSARITRRGASHTQGQEAFCPVRVRADTMKARINLKPMIFQPRFGVTLNVRKEIKEGRVTSHAAVFNEKQSYYYDGQKL</sequence>
<protein>
    <submittedName>
        <fullName evidence="2">Uncharacterized protein</fullName>
    </submittedName>
</protein>
<evidence type="ECO:0000256" key="1">
    <source>
        <dbReference type="SAM" id="Phobius"/>
    </source>
</evidence>
<dbReference type="EMBL" id="CAJPIN010000050">
    <property type="protein sequence ID" value="CAG2052961.1"/>
    <property type="molecule type" value="Genomic_DNA"/>
</dbReference>
<organism evidence="2 3">
    <name type="scientific">Timema podura</name>
    <name type="common">Walking stick</name>
    <dbReference type="NCBI Taxonomy" id="61482"/>
    <lineage>
        <taxon>Eukaryota</taxon>
        <taxon>Metazoa</taxon>
        <taxon>Ecdysozoa</taxon>
        <taxon>Arthropoda</taxon>
        <taxon>Hexapoda</taxon>
        <taxon>Insecta</taxon>
        <taxon>Pterygota</taxon>
        <taxon>Neoptera</taxon>
        <taxon>Polyneoptera</taxon>
        <taxon>Phasmatodea</taxon>
        <taxon>Timematodea</taxon>
        <taxon>Timematoidea</taxon>
        <taxon>Timematidae</taxon>
        <taxon>Timema</taxon>
    </lineage>
</organism>
<dbReference type="Proteomes" id="UP001153148">
    <property type="component" value="Unassembled WGS sequence"/>
</dbReference>
<keyword evidence="3" id="KW-1185">Reference proteome</keyword>
<evidence type="ECO:0000313" key="3">
    <source>
        <dbReference type="Proteomes" id="UP001153148"/>
    </source>
</evidence>
<reference evidence="2" key="1">
    <citation type="submission" date="2021-03" db="EMBL/GenBank/DDBJ databases">
        <authorList>
            <person name="Tran Van P."/>
        </authorList>
    </citation>
    <scope>NUCLEOTIDE SEQUENCE</scope>
</reference>